<dbReference type="Gene3D" id="3.40.640.10">
    <property type="entry name" value="Type I PLP-dependent aspartate aminotransferase-like (Major domain)"/>
    <property type="match status" value="1"/>
</dbReference>
<comment type="cofactor">
    <cofactor evidence="1">
        <name>pyridoxal 5'-phosphate</name>
        <dbReference type="ChEBI" id="CHEBI:597326"/>
    </cofactor>
</comment>
<keyword evidence="2 3" id="KW-0663">Pyridoxal phosphate</keyword>
<dbReference type="InterPro" id="IPR015421">
    <property type="entry name" value="PyrdxlP-dep_Trfase_major"/>
</dbReference>
<protein>
    <submittedName>
        <fullName evidence="4">Aminotransferase, class III</fullName>
    </submittedName>
</protein>
<dbReference type="InterPro" id="IPR005814">
    <property type="entry name" value="Aminotrans_3"/>
</dbReference>
<dbReference type="InterPro" id="IPR015424">
    <property type="entry name" value="PyrdxlP-dep_Trfase"/>
</dbReference>
<geneLocation type="plasmid" evidence="4 5">
    <name>pREB1</name>
</geneLocation>
<sequence>MTQSLLDSQSNPQQSPQLDPQRAYLDRFIVRYTQRTQTSKAIAQFSRSVLADPRQSEWFSPTTKELCYLVVGERSQGSRVWDVNGNEYIDLIMGFGANLLGHNPPLIKEALQAQLEKGIQLGPQAEYAGEVAALISELTGLERVAFSNTGTEAVMTAVRLARAATQRTKIAVFTNSYHGHADGVLVEPGFPLPSILQRLLGGLVSRLNARAVPMAPGIPKVIAKNVLVLDYGNPESLQVIKAHRHQLAAVLVEPVQSQQPDLQPKAFLHDLRSITQDSGIALIFDEMVTGFRLHLGGAQAWFGVEADIATYGKVVGGGLPIGVIGGKAAYLDKIDGGQWAYGDDSYPSVEKTFFAGTHCKHPLSMAAARALLHHLKQQGPTLQEQLNQRTACFVEQFNAFLAVNSLPIQMAHFGSFFSPVFRQDASPCTISALMPGFELLRYHLLDRGILLRGEGGGFLSTAHTDDDINAITQAMKDSIAELQSAGFFPTS</sequence>
<keyword evidence="5" id="KW-1185">Reference proteome</keyword>
<dbReference type="AlphaFoldDB" id="A8ZKP3"/>
<keyword evidence="4" id="KW-0032">Aminotransferase</keyword>
<evidence type="ECO:0000313" key="4">
    <source>
        <dbReference type="EMBL" id="ABW31361.1"/>
    </source>
</evidence>
<keyword evidence="4" id="KW-0614">Plasmid</keyword>
<evidence type="ECO:0000256" key="2">
    <source>
        <dbReference type="ARBA" id="ARBA00022898"/>
    </source>
</evidence>
<dbReference type="PANTHER" id="PTHR43713:SF3">
    <property type="entry name" value="GLUTAMATE-1-SEMIALDEHYDE 2,1-AMINOMUTASE 1, CHLOROPLASTIC-RELATED"/>
    <property type="match status" value="1"/>
</dbReference>
<dbReference type="OrthoDB" id="9807885at2"/>
<evidence type="ECO:0000256" key="1">
    <source>
        <dbReference type="ARBA" id="ARBA00001933"/>
    </source>
</evidence>
<dbReference type="KEGG" id="amr:AM1_A0241"/>
<dbReference type="HOGENOM" id="CLU_016922_1_5_3"/>
<evidence type="ECO:0000313" key="5">
    <source>
        <dbReference type="Proteomes" id="UP000000268"/>
    </source>
</evidence>
<dbReference type="PANTHER" id="PTHR43713">
    <property type="entry name" value="GLUTAMATE-1-SEMIALDEHYDE 2,1-AMINOMUTASE"/>
    <property type="match status" value="1"/>
</dbReference>
<dbReference type="GO" id="GO:0030170">
    <property type="term" value="F:pyridoxal phosphate binding"/>
    <property type="evidence" value="ECO:0007669"/>
    <property type="project" value="InterPro"/>
</dbReference>
<dbReference type="CDD" id="cd00610">
    <property type="entry name" value="OAT_like"/>
    <property type="match status" value="1"/>
</dbReference>
<dbReference type="GO" id="GO:0008483">
    <property type="term" value="F:transaminase activity"/>
    <property type="evidence" value="ECO:0007669"/>
    <property type="project" value="UniProtKB-KW"/>
</dbReference>
<dbReference type="Pfam" id="PF00202">
    <property type="entry name" value="Aminotran_3"/>
    <property type="match status" value="1"/>
</dbReference>
<reference evidence="4 5" key="1">
    <citation type="journal article" date="2008" name="Proc. Natl. Acad. Sci. U.S.A.">
        <title>Niche adaptation and genome expansion in the chlorophyll d-producing cyanobacterium Acaryochloris marina.</title>
        <authorList>
            <person name="Swingley W.D."/>
            <person name="Chen M."/>
            <person name="Cheung P.C."/>
            <person name="Conrad A.L."/>
            <person name="Dejesa L.C."/>
            <person name="Hao J."/>
            <person name="Honchak B.M."/>
            <person name="Karbach L.E."/>
            <person name="Kurdoglu A."/>
            <person name="Lahiri S."/>
            <person name="Mastrian S.D."/>
            <person name="Miyashita H."/>
            <person name="Page L."/>
            <person name="Ramakrishna P."/>
            <person name="Satoh S."/>
            <person name="Sattley W.M."/>
            <person name="Shimada Y."/>
            <person name="Taylor H.L."/>
            <person name="Tomo T."/>
            <person name="Tsuchiya T."/>
            <person name="Wang Z.T."/>
            <person name="Raymond J."/>
            <person name="Mimuro M."/>
            <person name="Blankenship R.E."/>
            <person name="Touchman J.W."/>
        </authorList>
    </citation>
    <scope>NUCLEOTIDE SEQUENCE [LARGE SCALE GENOMIC DNA]</scope>
    <source>
        <strain evidence="5">MBIC 11017</strain>
        <plasmid evidence="5">Plasmid pREB1</plasmid>
    </source>
</reference>
<proteinExistence type="inferred from homology"/>
<keyword evidence="4" id="KW-0808">Transferase</keyword>
<dbReference type="Proteomes" id="UP000000268">
    <property type="component" value="Plasmid pREB1"/>
</dbReference>
<name>A8ZKP3_ACAM1</name>
<gene>
    <name evidence="4" type="ordered locus">AM1_A0241</name>
</gene>
<dbReference type="Gene3D" id="3.90.1150.10">
    <property type="entry name" value="Aspartate Aminotransferase, domain 1"/>
    <property type="match status" value="1"/>
</dbReference>
<comment type="similarity">
    <text evidence="3">Belongs to the class-III pyridoxal-phosphate-dependent aminotransferase family.</text>
</comment>
<dbReference type="RefSeq" id="WP_012166739.1">
    <property type="nucleotide sequence ID" value="NC_009926.1"/>
</dbReference>
<dbReference type="EMBL" id="CP000838">
    <property type="protein sequence ID" value="ABW31361.1"/>
    <property type="molecule type" value="Genomic_DNA"/>
</dbReference>
<organism evidence="4 5">
    <name type="scientific">Acaryochloris marina (strain MBIC 11017)</name>
    <dbReference type="NCBI Taxonomy" id="329726"/>
    <lineage>
        <taxon>Bacteria</taxon>
        <taxon>Bacillati</taxon>
        <taxon>Cyanobacteriota</taxon>
        <taxon>Cyanophyceae</taxon>
        <taxon>Acaryochloridales</taxon>
        <taxon>Acaryochloridaceae</taxon>
        <taxon>Acaryochloris</taxon>
    </lineage>
</organism>
<evidence type="ECO:0000256" key="3">
    <source>
        <dbReference type="RuleBase" id="RU003560"/>
    </source>
</evidence>
<accession>A8ZKP3</accession>
<dbReference type="InterPro" id="IPR015422">
    <property type="entry name" value="PyrdxlP-dep_Trfase_small"/>
</dbReference>
<dbReference type="SUPFAM" id="SSF53383">
    <property type="entry name" value="PLP-dependent transferases"/>
    <property type="match status" value="1"/>
</dbReference>